<accession>A0A9P0AII5</accession>
<evidence type="ECO:0000313" key="2">
    <source>
        <dbReference type="Proteomes" id="UP001152759"/>
    </source>
</evidence>
<dbReference type="EMBL" id="OU963867">
    <property type="protein sequence ID" value="CAH0392567.1"/>
    <property type="molecule type" value="Genomic_DNA"/>
</dbReference>
<keyword evidence="2" id="KW-1185">Reference proteome</keyword>
<dbReference type="Proteomes" id="UP001152759">
    <property type="component" value="Chromosome 6"/>
</dbReference>
<proteinExistence type="predicted"/>
<gene>
    <name evidence="1" type="ORF">BEMITA_LOCUS11073</name>
</gene>
<protein>
    <submittedName>
        <fullName evidence="1">Uncharacterized protein</fullName>
    </submittedName>
</protein>
<organism evidence="1 2">
    <name type="scientific">Bemisia tabaci</name>
    <name type="common">Sweetpotato whitefly</name>
    <name type="synonym">Aleurodes tabaci</name>
    <dbReference type="NCBI Taxonomy" id="7038"/>
    <lineage>
        <taxon>Eukaryota</taxon>
        <taxon>Metazoa</taxon>
        <taxon>Ecdysozoa</taxon>
        <taxon>Arthropoda</taxon>
        <taxon>Hexapoda</taxon>
        <taxon>Insecta</taxon>
        <taxon>Pterygota</taxon>
        <taxon>Neoptera</taxon>
        <taxon>Paraneoptera</taxon>
        <taxon>Hemiptera</taxon>
        <taxon>Sternorrhyncha</taxon>
        <taxon>Aleyrodoidea</taxon>
        <taxon>Aleyrodidae</taxon>
        <taxon>Aleyrodinae</taxon>
        <taxon>Bemisia</taxon>
    </lineage>
</organism>
<dbReference type="AlphaFoldDB" id="A0A9P0AII5"/>
<name>A0A9P0AII5_BEMTA</name>
<reference evidence="1" key="1">
    <citation type="submission" date="2021-12" db="EMBL/GenBank/DDBJ databases">
        <authorList>
            <person name="King R."/>
        </authorList>
    </citation>
    <scope>NUCLEOTIDE SEQUENCE</scope>
</reference>
<evidence type="ECO:0000313" key="1">
    <source>
        <dbReference type="EMBL" id="CAH0392567.1"/>
    </source>
</evidence>
<sequence length="92" mass="10651">MQKSLELAICKFEGGDITGVVNLKWMVDQIRRFQVLNSQIFATLNKYLKSNEHDSASVKHVRCFLPLFYPSLAAQAYYYRPENLQSQIVHSL</sequence>